<dbReference type="InterPro" id="IPR013106">
    <property type="entry name" value="Ig_V-set"/>
</dbReference>
<dbReference type="PANTHER" id="PTHR23267">
    <property type="entry name" value="IMMUNOGLOBULIN LIGHT CHAIN"/>
    <property type="match status" value="1"/>
</dbReference>
<reference evidence="3" key="3">
    <citation type="submission" date="2025-09" db="UniProtKB">
        <authorList>
            <consortium name="Ensembl"/>
        </authorList>
    </citation>
    <scope>IDENTIFICATION</scope>
</reference>
<feature type="region of interest" description="Disordered" evidence="1">
    <location>
        <begin position="150"/>
        <end position="169"/>
    </location>
</feature>
<dbReference type="Proteomes" id="UP000291022">
    <property type="component" value="Unassembled WGS sequence"/>
</dbReference>
<protein>
    <recommendedName>
        <fullName evidence="2">Immunoglobulin V-set domain-containing protein</fullName>
    </recommendedName>
</protein>
<dbReference type="InterPro" id="IPR036179">
    <property type="entry name" value="Ig-like_dom_sf"/>
</dbReference>
<reference evidence="4" key="1">
    <citation type="submission" date="2016-06" db="EMBL/GenBank/DDBJ databases">
        <title>De novo assembly and RNA-Seq shows season-dependent expression and editing in black bear kidneys.</title>
        <authorList>
            <person name="Korstanje R."/>
            <person name="Srivastava A."/>
            <person name="Sarsani V.K."/>
            <person name="Sheehan S.M."/>
            <person name="Seger R.L."/>
            <person name="Barter M.E."/>
            <person name="Lindqvist C."/>
            <person name="Brody L.C."/>
            <person name="Mullikin J.C."/>
        </authorList>
    </citation>
    <scope>NUCLEOTIDE SEQUENCE [LARGE SCALE GENOMIC DNA]</scope>
</reference>
<feature type="domain" description="Immunoglobulin V-set" evidence="2">
    <location>
        <begin position="62"/>
        <end position="140"/>
    </location>
</feature>
<name>A0A452QHL4_URSAM</name>
<evidence type="ECO:0000256" key="1">
    <source>
        <dbReference type="SAM" id="MobiDB-lite"/>
    </source>
</evidence>
<evidence type="ECO:0000259" key="2">
    <source>
        <dbReference type="SMART" id="SM00406"/>
    </source>
</evidence>
<dbReference type="GeneTree" id="ENSGT00940000153520"/>
<dbReference type="Pfam" id="PF07686">
    <property type="entry name" value="V-set"/>
    <property type="match status" value="1"/>
</dbReference>
<reference evidence="3" key="2">
    <citation type="submission" date="2025-08" db="UniProtKB">
        <authorList>
            <consortium name="Ensembl"/>
        </authorList>
    </citation>
    <scope>IDENTIFICATION</scope>
</reference>
<dbReference type="InterPro" id="IPR013783">
    <property type="entry name" value="Ig-like_fold"/>
</dbReference>
<dbReference type="Ensembl" id="ENSUAMT00000005120.1">
    <property type="protein sequence ID" value="ENSUAMP00000004491.1"/>
    <property type="gene ID" value="ENSUAMG00000004114.1"/>
</dbReference>
<dbReference type="SUPFAM" id="SSF48726">
    <property type="entry name" value="Immunoglobulin"/>
    <property type="match status" value="1"/>
</dbReference>
<dbReference type="SMART" id="SM00406">
    <property type="entry name" value="IGv"/>
    <property type="match status" value="1"/>
</dbReference>
<sequence length="169" mass="18462">MAWTPVLLVFLSHGTIRDRPQGHKTALQLVSAPLSHMSVFAGHLSQPVLTQLHSISASLEATDRLACTLSSGFNVGGYCIIRYEQKPGSSSWSLLCYESNSDKHQGSGRFSGSKDDSANAGLLLISGLQAEDEADHYCLIWDERENRASKEYTDGSGKSPSVNPHRVWE</sequence>
<dbReference type="Gene3D" id="2.60.40.10">
    <property type="entry name" value="Immunoglobulins"/>
    <property type="match status" value="1"/>
</dbReference>
<dbReference type="InterPro" id="IPR050150">
    <property type="entry name" value="IgV_Light_Chain"/>
</dbReference>
<organism evidence="3 4">
    <name type="scientific">Ursus americanus</name>
    <name type="common">American black bear</name>
    <name type="synonym">Euarctos americanus</name>
    <dbReference type="NCBI Taxonomy" id="9643"/>
    <lineage>
        <taxon>Eukaryota</taxon>
        <taxon>Metazoa</taxon>
        <taxon>Chordata</taxon>
        <taxon>Craniata</taxon>
        <taxon>Vertebrata</taxon>
        <taxon>Euteleostomi</taxon>
        <taxon>Mammalia</taxon>
        <taxon>Eutheria</taxon>
        <taxon>Laurasiatheria</taxon>
        <taxon>Carnivora</taxon>
        <taxon>Caniformia</taxon>
        <taxon>Ursidae</taxon>
        <taxon>Ursus</taxon>
    </lineage>
</organism>
<dbReference type="AlphaFoldDB" id="A0A452QHL4"/>
<accession>A0A452QHL4</accession>
<evidence type="ECO:0000313" key="3">
    <source>
        <dbReference type="Ensembl" id="ENSUAMP00000004491.1"/>
    </source>
</evidence>
<keyword evidence="4" id="KW-1185">Reference proteome</keyword>
<evidence type="ECO:0000313" key="4">
    <source>
        <dbReference type="Proteomes" id="UP000291022"/>
    </source>
</evidence>
<proteinExistence type="predicted"/>